<dbReference type="EMBL" id="MSFL01000026">
    <property type="protein sequence ID" value="PWY72300.1"/>
    <property type="molecule type" value="Genomic_DNA"/>
</dbReference>
<dbReference type="PROSITE" id="PS51679">
    <property type="entry name" value="SAM_MT_C5"/>
    <property type="match status" value="1"/>
</dbReference>
<dbReference type="Proteomes" id="UP000247233">
    <property type="component" value="Unassembled WGS sequence"/>
</dbReference>
<accession>A0A317VK64</accession>
<dbReference type="GO" id="GO:0044027">
    <property type="term" value="P:negative regulation of gene expression via chromosomal CpG island methylation"/>
    <property type="evidence" value="ECO:0007669"/>
    <property type="project" value="TreeGrafter"/>
</dbReference>
<protein>
    <recommendedName>
        <fullName evidence="1">DNA (cytosine-5-)-methyltransferase</fullName>
        <ecNumber evidence="1">2.1.1.37</ecNumber>
    </recommendedName>
</protein>
<dbReference type="PANTHER" id="PTHR10629">
    <property type="entry name" value="CYTOSINE-SPECIFIC METHYLTRANSFERASE"/>
    <property type="match status" value="1"/>
</dbReference>
<evidence type="ECO:0000256" key="5">
    <source>
        <dbReference type="PROSITE-ProRule" id="PRU01016"/>
    </source>
</evidence>
<gene>
    <name evidence="6" type="ORF">BO70DRAFT_297861</name>
</gene>
<keyword evidence="3 5" id="KW-0808">Transferase</keyword>
<evidence type="ECO:0000256" key="1">
    <source>
        <dbReference type="ARBA" id="ARBA00011975"/>
    </source>
</evidence>
<dbReference type="GeneID" id="37061821"/>
<dbReference type="GO" id="GO:0005634">
    <property type="term" value="C:nucleus"/>
    <property type="evidence" value="ECO:0007669"/>
    <property type="project" value="TreeGrafter"/>
</dbReference>
<organism evidence="6 7">
    <name type="scientific">Aspergillus heteromorphus CBS 117.55</name>
    <dbReference type="NCBI Taxonomy" id="1448321"/>
    <lineage>
        <taxon>Eukaryota</taxon>
        <taxon>Fungi</taxon>
        <taxon>Dikarya</taxon>
        <taxon>Ascomycota</taxon>
        <taxon>Pezizomycotina</taxon>
        <taxon>Eurotiomycetes</taxon>
        <taxon>Eurotiomycetidae</taxon>
        <taxon>Eurotiales</taxon>
        <taxon>Aspergillaceae</taxon>
        <taxon>Aspergillus</taxon>
        <taxon>Aspergillus subgen. Circumdati</taxon>
    </lineage>
</organism>
<dbReference type="InterPro" id="IPR029063">
    <property type="entry name" value="SAM-dependent_MTases_sf"/>
</dbReference>
<dbReference type="GO" id="GO:0003886">
    <property type="term" value="F:DNA (cytosine-5-)-methyltransferase activity"/>
    <property type="evidence" value="ECO:0007669"/>
    <property type="project" value="UniProtKB-EC"/>
</dbReference>
<dbReference type="Gene3D" id="3.90.120.10">
    <property type="entry name" value="DNA Methylase, subunit A, domain 2"/>
    <property type="match status" value="1"/>
</dbReference>
<dbReference type="VEuPathDB" id="FungiDB:BO70DRAFT_297861"/>
<dbReference type="EC" id="2.1.1.37" evidence="1"/>
<proteinExistence type="inferred from homology"/>
<feature type="active site" evidence="5">
    <location>
        <position position="378"/>
    </location>
</feature>
<comment type="similarity">
    <text evidence="5">Belongs to the class I-like SAM-binding methyltransferase superfamily. C5-methyltransferase family.</text>
</comment>
<keyword evidence="2 5" id="KW-0489">Methyltransferase</keyword>
<reference evidence="6 7" key="1">
    <citation type="submission" date="2016-12" db="EMBL/GenBank/DDBJ databases">
        <title>The genomes of Aspergillus section Nigri reveals drivers in fungal speciation.</title>
        <authorList>
            <consortium name="DOE Joint Genome Institute"/>
            <person name="Vesth T.C."/>
            <person name="Nybo J."/>
            <person name="Theobald S."/>
            <person name="Brandl J."/>
            <person name="Frisvad J.C."/>
            <person name="Nielsen K.F."/>
            <person name="Lyhne E.K."/>
            <person name="Kogle M.E."/>
            <person name="Kuo A."/>
            <person name="Riley R."/>
            <person name="Clum A."/>
            <person name="Nolan M."/>
            <person name="Lipzen A."/>
            <person name="Salamov A."/>
            <person name="Henrissat B."/>
            <person name="Wiebenga A."/>
            <person name="De Vries R.P."/>
            <person name="Grigoriev I.V."/>
            <person name="Mortensen U.H."/>
            <person name="Andersen M.R."/>
            <person name="Baker S.E."/>
        </authorList>
    </citation>
    <scope>NUCLEOTIDE SEQUENCE [LARGE SCALE GENOMIC DNA]</scope>
    <source>
        <strain evidence="6 7">CBS 117.55</strain>
    </source>
</reference>
<evidence type="ECO:0000313" key="6">
    <source>
        <dbReference type="EMBL" id="PWY72300.1"/>
    </source>
</evidence>
<dbReference type="GO" id="GO:0032259">
    <property type="term" value="P:methylation"/>
    <property type="evidence" value="ECO:0007669"/>
    <property type="project" value="UniProtKB-KW"/>
</dbReference>
<dbReference type="GO" id="GO:0003677">
    <property type="term" value="F:DNA binding"/>
    <property type="evidence" value="ECO:0007669"/>
    <property type="project" value="TreeGrafter"/>
</dbReference>
<dbReference type="OrthoDB" id="414133at2759"/>
<dbReference type="Pfam" id="PF00145">
    <property type="entry name" value="DNA_methylase"/>
    <property type="match status" value="2"/>
</dbReference>
<sequence>MDPFPTTWSFLFDKDKGEALKPKPIEVDSNWDSDASSVTLDNDPDRSLYLDCAPSHRKCDSDSSPRQQSVDICEVIDLTSGTEGFSDGDYLTDECYRRLLLNWEGSSPHRPQVIDEWPTERLLEEACVNGIVYRPGQSLELIDGTFIRIEIILQTAADKIQFNGRHLIRTAVHTGTFIPSWANELVWIANETDLVSFDLVRRFVNINFTNYCHIDQDGQKRDRPQDLFCRLKEHFASGAKEAASVEYVSFNEADEGFQHDPANLRCAWRGETSPFGEAECHPIALENLVDLTDEEPVIDKNQRQYTFGDGFCGAGGVSCGARSAGLRPHWAFDHSPYAVATYRLNYDTAACEGSDIFNFLTNDYQFLKIDVSHGSPPCQTFSAAHTIECATDDANSACIFACSNIIKKARPRVHTMEETSGLFERHKDTFYRVIQDFVEIGYSVRWAILNCVEYGVPQLRKRLIIIASGPGETLPPLPKPTHGLPGSGLKPYSTINHVISRIPRGAPDHDVEGALGRNPNRAPFDPNQQARTITCGGGDNNYHPSGQRGFTNREFACLQTFPMSYRFGPRQVRKQIGNAVPPLLAEACYRAIKDSLNATDEREMRAHG</sequence>
<dbReference type="Gene3D" id="3.40.50.150">
    <property type="entry name" value="Vaccinia Virus protein VP39"/>
    <property type="match status" value="1"/>
</dbReference>
<keyword evidence="4 5" id="KW-0949">S-adenosyl-L-methionine</keyword>
<dbReference type="InterPro" id="IPR050390">
    <property type="entry name" value="C5-Methyltransferase"/>
</dbReference>
<keyword evidence="7" id="KW-1185">Reference proteome</keyword>
<name>A0A317VK64_9EURO</name>
<dbReference type="RefSeq" id="XP_025396402.1">
    <property type="nucleotide sequence ID" value="XM_025539584.1"/>
</dbReference>
<evidence type="ECO:0000256" key="2">
    <source>
        <dbReference type="ARBA" id="ARBA00022603"/>
    </source>
</evidence>
<dbReference type="InterPro" id="IPR001525">
    <property type="entry name" value="C5_MeTfrase"/>
</dbReference>
<comment type="caution">
    <text evidence="6">The sequence shown here is derived from an EMBL/GenBank/DDBJ whole genome shotgun (WGS) entry which is preliminary data.</text>
</comment>
<dbReference type="STRING" id="1448321.A0A317VK64"/>
<dbReference type="SUPFAM" id="SSF53335">
    <property type="entry name" value="S-adenosyl-L-methionine-dependent methyltransferases"/>
    <property type="match status" value="1"/>
</dbReference>
<evidence type="ECO:0000256" key="4">
    <source>
        <dbReference type="ARBA" id="ARBA00022691"/>
    </source>
</evidence>
<evidence type="ECO:0000313" key="7">
    <source>
        <dbReference type="Proteomes" id="UP000247233"/>
    </source>
</evidence>
<dbReference type="AlphaFoldDB" id="A0A317VK64"/>
<dbReference type="PRINTS" id="PR00105">
    <property type="entry name" value="C5METTRFRASE"/>
</dbReference>
<dbReference type="PANTHER" id="PTHR10629:SF52">
    <property type="entry name" value="DNA (CYTOSINE-5)-METHYLTRANSFERASE 1"/>
    <property type="match status" value="1"/>
</dbReference>
<evidence type="ECO:0000256" key="3">
    <source>
        <dbReference type="ARBA" id="ARBA00022679"/>
    </source>
</evidence>